<comment type="function">
    <text evidence="1">Required for correct functioning of the GINS complex, a complex that plays an essential role in the initiation of DNA replication, and progression of DNA replication forks. GINS complex seems to bind preferentially to single-stranded DNA.</text>
</comment>
<evidence type="ECO:0000313" key="2">
    <source>
        <dbReference type="EMBL" id="KAJ3251258.1"/>
    </source>
</evidence>
<evidence type="ECO:0000256" key="1">
    <source>
        <dbReference type="RuleBase" id="RU368085"/>
    </source>
</evidence>
<name>A0AAD5Y4B9_9FUNG</name>
<keyword evidence="3" id="KW-1185">Reference proteome</keyword>
<dbReference type="GO" id="GO:0000811">
    <property type="term" value="C:GINS complex"/>
    <property type="evidence" value="ECO:0007669"/>
    <property type="project" value="UniProtKB-UniRule"/>
</dbReference>
<evidence type="ECO:0000313" key="3">
    <source>
        <dbReference type="Proteomes" id="UP001210925"/>
    </source>
</evidence>
<keyword evidence="1" id="KW-0539">Nucleus</keyword>
<dbReference type="AlphaFoldDB" id="A0AAD5Y4B9"/>
<dbReference type="Proteomes" id="UP001210925">
    <property type="component" value="Unassembled WGS sequence"/>
</dbReference>
<organism evidence="2 3">
    <name type="scientific">Boothiomyces macroporosus</name>
    <dbReference type="NCBI Taxonomy" id="261099"/>
    <lineage>
        <taxon>Eukaryota</taxon>
        <taxon>Fungi</taxon>
        <taxon>Fungi incertae sedis</taxon>
        <taxon>Chytridiomycota</taxon>
        <taxon>Chytridiomycota incertae sedis</taxon>
        <taxon>Chytridiomycetes</taxon>
        <taxon>Rhizophydiales</taxon>
        <taxon>Terramycetaceae</taxon>
        <taxon>Boothiomyces</taxon>
    </lineage>
</organism>
<dbReference type="EMBL" id="JADGKB010000191">
    <property type="protein sequence ID" value="KAJ3251258.1"/>
    <property type="molecule type" value="Genomic_DNA"/>
</dbReference>
<gene>
    <name evidence="2" type="primary">PSF1</name>
    <name evidence="2" type="ORF">HK103_002556</name>
</gene>
<dbReference type="GO" id="GO:1902983">
    <property type="term" value="P:DNA strand elongation involved in mitotic DNA replication"/>
    <property type="evidence" value="ECO:0007669"/>
    <property type="project" value="TreeGrafter"/>
</dbReference>
<comment type="subunit">
    <text evidence="1">Component of the GINS complex.</text>
</comment>
<dbReference type="PANTHER" id="PTHR12914">
    <property type="entry name" value="PARTNER OF SLD5"/>
    <property type="match status" value="1"/>
</dbReference>
<keyword evidence="1" id="KW-0235">DNA replication</keyword>
<proteinExistence type="inferred from homology"/>
<dbReference type="PANTHER" id="PTHR12914:SF2">
    <property type="entry name" value="DNA REPLICATION COMPLEX GINS PROTEIN PSF1"/>
    <property type="match status" value="1"/>
</dbReference>
<dbReference type="InterPro" id="IPR036224">
    <property type="entry name" value="GINS_bundle-like_dom_sf"/>
</dbReference>
<comment type="caution">
    <text evidence="2">The sequence shown here is derived from an EMBL/GenBank/DDBJ whole genome shotgun (WGS) entry which is preliminary data.</text>
</comment>
<dbReference type="InterPro" id="IPR005339">
    <property type="entry name" value="GINS_Psf1"/>
</dbReference>
<comment type="subcellular location">
    <subcellularLocation>
        <location evidence="1">Nucleus</location>
    </subcellularLocation>
</comment>
<protein>
    <recommendedName>
        <fullName evidence="1">DNA replication complex GINS protein PSF1</fullName>
    </recommendedName>
</protein>
<comment type="similarity">
    <text evidence="1">Belongs to the GINS1/PSF1 family.</text>
</comment>
<accession>A0AAD5Y4B9</accession>
<reference evidence="2" key="1">
    <citation type="submission" date="2020-05" db="EMBL/GenBank/DDBJ databases">
        <title>Phylogenomic resolution of chytrid fungi.</title>
        <authorList>
            <person name="Stajich J.E."/>
            <person name="Amses K."/>
            <person name="Simmons R."/>
            <person name="Seto K."/>
            <person name="Myers J."/>
            <person name="Bonds A."/>
            <person name="Quandt C.A."/>
            <person name="Barry K."/>
            <person name="Liu P."/>
            <person name="Grigoriev I."/>
            <person name="Longcore J.E."/>
            <person name="James T.Y."/>
        </authorList>
    </citation>
    <scope>NUCLEOTIDE SEQUENCE</scope>
    <source>
        <strain evidence="2">PLAUS21</strain>
    </source>
</reference>
<dbReference type="SUPFAM" id="SSF158573">
    <property type="entry name" value="GINS helical bundle-like"/>
    <property type="match status" value="1"/>
</dbReference>
<sequence>MKQFYTDQALLLLKHQYKQETLNAVLLEIKHLLLQKNSLSVVKKNKQIVLVAQRQKLDKICKLIWNGVNVSSPSEQAFINEYKQLVRDLKGLYLDIDLNQGDEPPKNIFVEVRVVKECGKFVFDQGEIMTEMGVLPLRLGTQYYLKKAEVQDLIMSGHLVVV</sequence>